<keyword evidence="3" id="KW-1185">Reference proteome</keyword>
<protein>
    <recommendedName>
        <fullName evidence="1">Reverse transcriptase Ty1/copia-type domain-containing protein</fullName>
    </recommendedName>
</protein>
<reference evidence="2 3" key="1">
    <citation type="submission" date="2024-01" db="EMBL/GenBank/DDBJ databases">
        <title>The complete chloroplast genome sequence of Lithospermum erythrorhizon: insights into the phylogenetic relationship among Boraginaceae species and the maternal lineages of purple gromwells.</title>
        <authorList>
            <person name="Okada T."/>
            <person name="Watanabe K."/>
        </authorList>
    </citation>
    <scope>NUCLEOTIDE SEQUENCE [LARGE SCALE GENOMIC DNA]</scope>
</reference>
<organism evidence="2 3">
    <name type="scientific">Lithospermum erythrorhizon</name>
    <name type="common">Purple gromwell</name>
    <name type="synonym">Lithospermum officinale var. erythrorhizon</name>
    <dbReference type="NCBI Taxonomy" id="34254"/>
    <lineage>
        <taxon>Eukaryota</taxon>
        <taxon>Viridiplantae</taxon>
        <taxon>Streptophyta</taxon>
        <taxon>Embryophyta</taxon>
        <taxon>Tracheophyta</taxon>
        <taxon>Spermatophyta</taxon>
        <taxon>Magnoliopsida</taxon>
        <taxon>eudicotyledons</taxon>
        <taxon>Gunneridae</taxon>
        <taxon>Pentapetalae</taxon>
        <taxon>asterids</taxon>
        <taxon>lamiids</taxon>
        <taxon>Boraginales</taxon>
        <taxon>Boraginaceae</taxon>
        <taxon>Boraginoideae</taxon>
        <taxon>Lithospermeae</taxon>
        <taxon>Lithospermum</taxon>
    </lineage>
</organism>
<evidence type="ECO:0000259" key="1">
    <source>
        <dbReference type="Pfam" id="PF07727"/>
    </source>
</evidence>
<name>A0AAV3RB37_LITER</name>
<sequence length="81" mass="9421">MVQHGFKRTLMDYCVFVKKLTDADFLILLLYVDDMLIVGKNIAMINDLKTKLSTTFEMKDLGKAEHILGMQITRDRNKKKL</sequence>
<evidence type="ECO:0000313" key="2">
    <source>
        <dbReference type="EMBL" id="GAA0173587.1"/>
    </source>
</evidence>
<dbReference type="Proteomes" id="UP001454036">
    <property type="component" value="Unassembled WGS sequence"/>
</dbReference>
<dbReference type="EMBL" id="BAABME010008672">
    <property type="protein sequence ID" value="GAA0173587.1"/>
    <property type="molecule type" value="Genomic_DNA"/>
</dbReference>
<dbReference type="InterPro" id="IPR013103">
    <property type="entry name" value="RVT_2"/>
</dbReference>
<comment type="caution">
    <text evidence="2">The sequence shown here is derived from an EMBL/GenBank/DDBJ whole genome shotgun (WGS) entry which is preliminary data.</text>
</comment>
<feature type="domain" description="Reverse transcriptase Ty1/copia-type" evidence="1">
    <location>
        <begin position="2"/>
        <end position="80"/>
    </location>
</feature>
<gene>
    <name evidence="2" type="ORF">LIER_27170</name>
</gene>
<accession>A0AAV3RB37</accession>
<evidence type="ECO:0000313" key="3">
    <source>
        <dbReference type="Proteomes" id="UP001454036"/>
    </source>
</evidence>
<proteinExistence type="predicted"/>
<dbReference type="Pfam" id="PF07727">
    <property type="entry name" value="RVT_2"/>
    <property type="match status" value="1"/>
</dbReference>
<dbReference type="AlphaFoldDB" id="A0AAV3RB37"/>